<organism evidence="2 3">
    <name type="scientific">Origma solitaria</name>
    <dbReference type="NCBI Taxonomy" id="720586"/>
    <lineage>
        <taxon>Eukaryota</taxon>
        <taxon>Metazoa</taxon>
        <taxon>Chordata</taxon>
        <taxon>Craniata</taxon>
        <taxon>Vertebrata</taxon>
        <taxon>Euteleostomi</taxon>
        <taxon>Archelosauria</taxon>
        <taxon>Archosauria</taxon>
        <taxon>Dinosauria</taxon>
        <taxon>Saurischia</taxon>
        <taxon>Theropoda</taxon>
        <taxon>Coelurosauria</taxon>
        <taxon>Aves</taxon>
        <taxon>Neognathae</taxon>
        <taxon>Neoaves</taxon>
        <taxon>Telluraves</taxon>
        <taxon>Australaves</taxon>
        <taxon>Passeriformes</taxon>
        <taxon>Meliphagoidea</taxon>
        <taxon>Acanthizidae</taxon>
        <taxon>Origma</taxon>
    </lineage>
</organism>
<proteinExistence type="predicted"/>
<dbReference type="PANTHER" id="PTHR31840">
    <property type="entry name" value="COILED-COIL DOMAIN-CONTAINING PROTEIN 97"/>
    <property type="match status" value="1"/>
</dbReference>
<reference evidence="2 3" key="1">
    <citation type="submission" date="2019-09" db="EMBL/GenBank/DDBJ databases">
        <title>Bird 10,000 Genomes (B10K) Project - Family phase.</title>
        <authorList>
            <person name="Zhang G."/>
        </authorList>
    </citation>
    <scope>NUCLEOTIDE SEQUENCE [LARGE SCALE GENOMIC DNA]</scope>
    <source>
        <strain evidence="2">B10K-DU-029-52</strain>
    </source>
</reference>
<comment type="caution">
    <text evidence="2">The sequence shown here is derived from an EMBL/GenBank/DDBJ whole genome shotgun (WGS) entry which is preliminary data.</text>
</comment>
<sequence>DEEEEEEEKIPDEAERELLRLEFTTRMFQSFLEGQDGDFDYREVDENPELDNLDIVSRDLEEKYFDEEEPSAAPELD</sequence>
<feature type="non-terminal residue" evidence="2">
    <location>
        <position position="1"/>
    </location>
</feature>
<protein>
    <submittedName>
        <fullName evidence="2">CCD97 protein</fullName>
    </submittedName>
</protein>
<dbReference type="EMBL" id="VZRL01002582">
    <property type="protein sequence ID" value="NWV21352.1"/>
    <property type="molecule type" value="Genomic_DNA"/>
</dbReference>
<dbReference type="PANTHER" id="PTHR31840:SF1">
    <property type="entry name" value="COILED-COIL DOMAIN-CONTAINING PROTEIN 97"/>
    <property type="match status" value="1"/>
</dbReference>
<accession>A0A7K6D6C1</accession>
<feature type="domain" description="CCD97-like C-terminal" evidence="1">
    <location>
        <begin position="2"/>
        <end position="68"/>
    </location>
</feature>
<dbReference type="Pfam" id="PF09747">
    <property type="entry name" value="CCD97-like_C"/>
    <property type="match status" value="1"/>
</dbReference>
<dbReference type="OrthoDB" id="333176at2759"/>
<gene>
    <name evidence="2" type="primary">Ccdc97</name>
    <name evidence="2" type="ORF">ORISOL_R15912</name>
</gene>
<evidence type="ECO:0000259" key="1">
    <source>
        <dbReference type="Pfam" id="PF09747"/>
    </source>
</evidence>
<evidence type="ECO:0000313" key="3">
    <source>
        <dbReference type="Proteomes" id="UP000571324"/>
    </source>
</evidence>
<name>A0A7K6D6C1_9PASS</name>
<keyword evidence="3" id="KW-1185">Reference proteome</keyword>
<dbReference type="AlphaFoldDB" id="A0A7K6D6C1"/>
<dbReference type="Proteomes" id="UP000571324">
    <property type="component" value="Unassembled WGS sequence"/>
</dbReference>
<dbReference type="InterPro" id="IPR018613">
    <property type="entry name" value="Ccdc97-like"/>
</dbReference>
<dbReference type="InterPro" id="IPR040233">
    <property type="entry name" value="CCD97-like_C"/>
</dbReference>
<evidence type="ECO:0000313" key="2">
    <source>
        <dbReference type="EMBL" id="NWV21352.1"/>
    </source>
</evidence>
<feature type="non-terminal residue" evidence="2">
    <location>
        <position position="77"/>
    </location>
</feature>